<dbReference type="PANTHER" id="PTHR12300">
    <property type="entry name" value="HVA22-LIKE PROTEINS"/>
    <property type="match status" value="1"/>
</dbReference>
<reference evidence="2" key="1">
    <citation type="journal article" date="2010" name="Nature">
        <title>Genome sequencing and analysis of the model grass Brachypodium distachyon.</title>
        <authorList>
            <consortium name="International Brachypodium Initiative"/>
        </authorList>
    </citation>
    <scope>NUCLEOTIDE SEQUENCE [LARGE SCALE GENOMIC DNA]</scope>
    <source>
        <strain evidence="2">cv. Bd21</strain>
    </source>
</reference>
<name>A0A341MJ37_BRADI</name>
<dbReference type="PANTHER" id="PTHR12300:SF100">
    <property type="entry name" value="HVA22-LIKE PROTEIN"/>
    <property type="match status" value="1"/>
</dbReference>
<dbReference type="OrthoDB" id="434647at2759"/>
<dbReference type="Gramene" id="PNT65018">
    <property type="protein sequence ID" value="PNT65018"/>
    <property type="gene ID" value="BRADI_4g36236v3"/>
</dbReference>
<dbReference type="InterPro" id="IPR004345">
    <property type="entry name" value="TB2_DP1_HVA22"/>
</dbReference>
<evidence type="ECO:0000313" key="2">
    <source>
        <dbReference type="EnsemblPlants" id="PNT65018"/>
    </source>
</evidence>
<evidence type="ECO:0000256" key="1">
    <source>
        <dbReference type="RuleBase" id="RU362006"/>
    </source>
</evidence>
<keyword evidence="3" id="KW-1185">Reference proteome</keyword>
<protein>
    <recommendedName>
        <fullName evidence="1">HVA22-like protein</fullName>
    </recommendedName>
</protein>
<organism evidence="2">
    <name type="scientific">Brachypodium distachyon</name>
    <name type="common">Purple false brome</name>
    <name type="synonym">Trachynia distachya</name>
    <dbReference type="NCBI Taxonomy" id="15368"/>
    <lineage>
        <taxon>Eukaryota</taxon>
        <taxon>Viridiplantae</taxon>
        <taxon>Streptophyta</taxon>
        <taxon>Embryophyta</taxon>
        <taxon>Tracheophyta</taxon>
        <taxon>Spermatophyta</taxon>
        <taxon>Magnoliopsida</taxon>
        <taxon>Liliopsida</taxon>
        <taxon>Poales</taxon>
        <taxon>Poaceae</taxon>
        <taxon>BOP clade</taxon>
        <taxon>Pooideae</taxon>
        <taxon>Stipodae</taxon>
        <taxon>Brachypodieae</taxon>
        <taxon>Brachypodium</taxon>
    </lineage>
</organism>
<evidence type="ECO:0000313" key="3">
    <source>
        <dbReference type="Proteomes" id="UP000008810"/>
    </source>
</evidence>
<dbReference type="EnsemblPlants" id="PNT65018">
    <property type="protein sequence ID" value="PNT65018"/>
    <property type="gene ID" value="BRADI_4g36236v3"/>
</dbReference>
<comment type="similarity">
    <text evidence="1">Belongs to the DP1 family.</text>
</comment>
<proteinExistence type="inferred from homology"/>
<accession>A0A341MJ37</accession>
<dbReference type="Proteomes" id="UP000008810">
    <property type="component" value="Chromosome 4"/>
</dbReference>
<reference evidence="2" key="2">
    <citation type="submission" date="2018-08" db="UniProtKB">
        <authorList>
            <consortium name="EnsemblPlants"/>
        </authorList>
    </citation>
    <scope>IDENTIFICATION</scope>
    <source>
        <strain evidence="2">cv. Bd21</strain>
    </source>
</reference>
<comment type="subcellular location">
    <subcellularLocation>
        <location evidence="1">Membrane</location>
        <topology evidence="1">Multi-pass membrane protein</topology>
    </subcellularLocation>
</comment>
<dbReference type="Pfam" id="PF03134">
    <property type="entry name" value="TB2_DP1_HVA22"/>
    <property type="match status" value="1"/>
</dbReference>
<sequence>MRCSLALGYAYPAYGCYKTLELRPPQIEQLLFWCQYWILVAFLTVAERLAGWALSCLPAYGEAKLALLVYLWHPNTRGTVRVYGGYLRPLLVRHEADIDRGLLVLRARAADVTTSAATAARAWLVEAARRASSQMQQAAAARSGREGQAQ</sequence>